<sequence>MGGLPLWKSPLSKASDRRGELVEEVADVTTQDETLF</sequence>
<proteinExistence type="predicted"/>
<evidence type="ECO:0000313" key="2">
    <source>
        <dbReference type="Proteomes" id="UP000191518"/>
    </source>
</evidence>
<dbReference type="EMBL" id="MDYP01000006">
    <property type="protein sequence ID" value="OQE09611.1"/>
    <property type="molecule type" value="Genomic_DNA"/>
</dbReference>
<organism evidence="1 2">
    <name type="scientific">Penicillium vulpinum</name>
    <dbReference type="NCBI Taxonomy" id="29845"/>
    <lineage>
        <taxon>Eukaryota</taxon>
        <taxon>Fungi</taxon>
        <taxon>Dikarya</taxon>
        <taxon>Ascomycota</taxon>
        <taxon>Pezizomycotina</taxon>
        <taxon>Eurotiomycetes</taxon>
        <taxon>Eurotiomycetidae</taxon>
        <taxon>Eurotiales</taxon>
        <taxon>Aspergillaceae</taxon>
        <taxon>Penicillium</taxon>
    </lineage>
</organism>
<dbReference type="AlphaFoldDB" id="A0A1V6S6C4"/>
<protein>
    <submittedName>
        <fullName evidence="1">Uncharacterized protein</fullName>
    </submittedName>
</protein>
<keyword evidence="2" id="KW-1185">Reference proteome</keyword>
<comment type="caution">
    <text evidence="1">The sequence shown here is derived from an EMBL/GenBank/DDBJ whole genome shotgun (WGS) entry which is preliminary data.</text>
</comment>
<accession>A0A1V6S6C4</accession>
<evidence type="ECO:0000313" key="1">
    <source>
        <dbReference type="EMBL" id="OQE09611.1"/>
    </source>
</evidence>
<name>A0A1V6S6C4_9EURO</name>
<reference evidence="2" key="1">
    <citation type="journal article" date="2017" name="Nat. Microbiol.">
        <title>Global analysis of biosynthetic gene clusters reveals vast potential of secondary metabolite production in Penicillium species.</title>
        <authorList>
            <person name="Nielsen J.C."/>
            <person name="Grijseels S."/>
            <person name="Prigent S."/>
            <person name="Ji B."/>
            <person name="Dainat J."/>
            <person name="Nielsen K.F."/>
            <person name="Frisvad J.C."/>
            <person name="Workman M."/>
            <person name="Nielsen J."/>
        </authorList>
    </citation>
    <scope>NUCLEOTIDE SEQUENCE [LARGE SCALE GENOMIC DNA]</scope>
    <source>
        <strain evidence="2">IBT 29486</strain>
    </source>
</reference>
<gene>
    <name evidence="1" type="ORF">PENVUL_c006G09246</name>
</gene>
<dbReference type="Proteomes" id="UP000191518">
    <property type="component" value="Unassembled WGS sequence"/>
</dbReference>